<organism evidence="1 2">
    <name type="scientific">Choiromyces venosus 120613-1</name>
    <dbReference type="NCBI Taxonomy" id="1336337"/>
    <lineage>
        <taxon>Eukaryota</taxon>
        <taxon>Fungi</taxon>
        <taxon>Dikarya</taxon>
        <taxon>Ascomycota</taxon>
        <taxon>Pezizomycotina</taxon>
        <taxon>Pezizomycetes</taxon>
        <taxon>Pezizales</taxon>
        <taxon>Tuberaceae</taxon>
        <taxon>Choiromyces</taxon>
    </lineage>
</organism>
<dbReference type="OrthoDB" id="61116at2759"/>
<protein>
    <submittedName>
        <fullName evidence="1">Uncharacterized protein</fullName>
    </submittedName>
</protein>
<gene>
    <name evidence="1" type="ORF">L873DRAFT_307610</name>
</gene>
<evidence type="ECO:0000313" key="2">
    <source>
        <dbReference type="Proteomes" id="UP000276215"/>
    </source>
</evidence>
<evidence type="ECO:0000313" key="1">
    <source>
        <dbReference type="EMBL" id="RPA91444.1"/>
    </source>
</evidence>
<sequence>MWFHGVVGSTPRRLGEKMDFSPPKPNLANIRGGRAAHLPSQDSCSALAHLRKLNEIRTLVLQALEHVDKNYSGPFLLPRITFEAGAQITGELLDFSETVLLLKNPDDCSTQFLDPAPEREPAIEDADNISDIYTQLQCS</sequence>
<dbReference type="AlphaFoldDB" id="A0A3N4JC87"/>
<name>A0A3N4JC87_9PEZI</name>
<reference evidence="1 2" key="1">
    <citation type="journal article" date="2018" name="Nat. Ecol. Evol.">
        <title>Pezizomycetes genomes reveal the molecular basis of ectomycorrhizal truffle lifestyle.</title>
        <authorList>
            <person name="Murat C."/>
            <person name="Payen T."/>
            <person name="Noel B."/>
            <person name="Kuo A."/>
            <person name="Morin E."/>
            <person name="Chen J."/>
            <person name="Kohler A."/>
            <person name="Krizsan K."/>
            <person name="Balestrini R."/>
            <person name="Da Silva C."/>
            <person name="Montanini B."/>
            <person name="Hainaut M."/>
            <person name="Levati E."/>
            <person name="Barry K.W."/>
            <person name="Belfiori B."/>
            <person name="Cichocki N."/>
            <person name="Clum A."/>
            <person name="Dockter R.B."/>
            <person name="Fauchery L."/>
            <person name="Guy J."/>
            <person name="Iotti M."/>
            <person name="Le Tacon F."/>
            <person name="Lindquist E.A."/>
            <person name="Lipzen A."/>
            <person name="Malagnac F."/>
            <person name="Mello A."/>
            <person name="Molinier V."/>
            <person name="Miyauchi S."/>
            <person name="Poulain J."/>
            <person name="Riccioni C."/>
            <person name="Rubini A."/>
            <person name="Sitrit Y."/>
            <person name="Splivallo R."/>
            <person name="Traeger S."/>
            <person name="Wang M."/>
            <person name="Zifcakova L."/>
            <person name="Wipf D."/>
            <person name="Zambonelli A."/>
            <person name="Paolocci F."/>
            <person name="Nowrousian M."/>
            <person name="Ottonello S."/>
            <person name="Baldrian P."/>
            <person name="Spatafora J.W."/>
            <person name="Henrissat B."/>
            <person name="Nagy L.G."/>
            <person name="Aury J.M."/>
            <person name="Wincker P."/>
            <person name="Grigoriev I.V."/>
            <person name="Bonfante P."/>
            <person name="Martin F.M."/>
        </authorList>
    </citation>
    <scope>NUCLEOTIDE SEQUENCE [LARGE SCALE GENOMIC DNA]</scope>
    <source>
        <strain evidence="1 2">120613-1</strain>
    </source>
</reference>
<dbReference type="Proteomes" id="UP000276215">
    <property type="component" value="Unassembled WGS sequence"/>
</dbReference>
<accession>A0A3N4JC87</accession>
<keyword evidence="2" id="KW-1185">Reference proteome</keyword>
<proteinExistence type="predicted"/>
<dbReference type="EMBL" id="ML120496">
    <property type="protein sequence ID" value="RPA91444.1"/>
    <property type="molecule type" value="Genomic_DNA"/>
</dbReference>